<evidence type="ECO:0000256" key="3">
    <source>
        <dbReference type="ARBA" id="ARBA00023180"/>
    </source>
</evidence>
<feature type="chain" id="PRO_5032406450" description="Wall-associated receptor kinase galacturonan-binding domain-containing protein" evidence="4">
    <location>
        <begin position="27"/>
        <end position="304"/>
    </location>
</feature>
<evidence type="ECO:0000313" key="8">
    <source>
        <dbReference type="Proteomes" id="UP000655225"/>
    </source>
</evidence>
<feature type="domain" description="Wall-associated receptor kinase C-terminal" evidence="6">
    <location>
        <begin position="198"/>
        <end position="262"/>
    </location>
</feature>
<dbReference type="Pfam" id="PF14380">
    <property type="entry name" value="WAK_assoc"/>
    <property type="match status" value="1"/>
</dbReference>
<dbReference type="GO" id="GO:0016020">
    <property type="term" value="C:membrane"/>
    <property type="evidence" value="ECO:0007669"/>
    <property type="project" value="UniProtKB-SubCell"/>
</dbReference>
<dbReference type="InterPro" id="IPR032872">
    <property type="entry name" value="WAK_assoc_C"/>
</dbReference>
<dbReference type="AlphaFoldDB" id="A0A834YE32"/>
<dbReference type="OMA" id="YPEMCAS"/>
<evidence type="ECO:0000259" key="5">
    <source>
        <dbReference type="Pfam" id="PF13947"/>
    </source>
</evidence>
<dbReference type="Pfam" id="PF13947">
    <property type="entry name" value="GUB_WAK_bind"/>
    <property type="match status" value="1"/>
</dbReference>
<reference evidence="7 8" key="1">
    <citation type="submission" date="2020-04" db="EMBL/GenBank/DDBJ databases">
        <title>Plant Genome Project.</title>
        <authorList>
            <person name="Zhang R.-G."/>
        </authorList>
    </citation>
    <scope>NUCLEOTIDE SEQUENCE [LARGE SCALE GENOMIC DNA]</scope>
    <source>
        <strain evidence="7">YNK0</strain>
        <tissue evidence="7">Leaf</tissue>
    </source>
</reference>
<evidence type="ECO:0000259" key="6">
    <source>
        <dbReference type="Pfam" id="PF14380"/>
    </source>
</evidence>
<dbReference type="PANTHER" id="PTHR33355">
    <property type="entry name" value="WALL-ASSOCIATED RECEPTOR KINASE CARBOXY-TERMINAL PROTEIN-RELATED"/>
    <property type="match status" value="1"/>
</dbReference>
<protein>
    <recommendedName>
        <fullName evidence="9">Wall-associated receptor kinase galacturonan-binding domain-containing protein</fullName>
    </recommendedName>
</protein>
<feature type="domain" description="Wall-associated receptor kinase galacturonan-binding" evidence="5">
    <location>
        <begin position="29"/>
        <end position="89"/>
    </location>
</feature>
<dbReference type="PROSITE" id="PS51257">
    <property type="entry name" value="PROKAR_LIPOPROTEIN"/>
    <property type="match status" value="1"/>
</dbReference>
<proteinExistence type="predicted"/>
<dbReference type="InterPro" id="IPR025287">
    <property type="entry name" value="WAK_GUB"/>
</dbReference>
<comment type="subcellular location">
    <subcellularLocation>
        <location evidence="1">Membrane</location>
        <topology evidence="1">Single-pass membrane protein</topology>
    </subcellularLocation>
</comment>
<dbReference type="GO" id="GO:0030247">
    <property type="term" value="F:polysaccharide binding"/>
    <property type="evidence" value="ECO:0007669"/>
    <property type="project" value="InterPro"/>
</dbReference>
<feature type="signal peptide" evidence="4">
    <location>
        <begin position="1"/>
        <end position="26"/>
    </location>
</feature>
<keyword evidence="3" id="KW-0325">Glycoprotein</keyword>
<organism evidence="7 8">
    <name type="scientific">Tetracentron sinense</name>
    <name type="common">Spur-leaf</name>
    <dbReference type="NCBI Taxonomy" id="13715"/>
    <lineage>
        <taxon>Eukaryota</taxon>
        <taxon>Viridiplantae</taxon>
        <taxon>Streptophyta</taxon>
        <taxon>Embryophyta</taxon>
        <taxon>Tracheophyta</taxon>
        <taxon>Spermatophyta</taxon>
        <taxon>Magnoliopsida</taxon>
        <taxon>Trochodendrales</taxon>
        <taxon>Trochodendraceae</taxon>
        <taxon>Tetracentron</taxon>
    </lineage>
</organism>
<evidence type="ECO:0008006" key="9">
    <source>
        <dbReference type="Google" id="ProtNLM"/>
    </source>
</evidence>
<gene>
    <name evidence="7" type="ORF">HHK36_029701</name>
</gene>
<evidence type="ECO:0000256" key="2">
    <source>
        <dbReference type="ARBA" id="ARBA00022729"/>
    </source>
</evidence>
<keyword evidence="2 4" id="KW-0732">Signal</keyword>
<dbReference type="OrthoDB" id="1933476at2759"/>
<evidence type="ECO:0000256" key="4">
    <source>
        <dbReference type="SAM" id="SignalP"/>
    </source>
</evidence>
<comment type="caution">
    <text evidence="7">The sequence shown here is derived from an EMBL/GenBank/DDBJ whole genome shotgun (WGS) entry which is preliminary data.</text>
</comment>
<dbReference type="Proteomes" id="UP000655225">
    <property type="component" value="Unassembled WGS sequence"/>
</dbReference>
<accession>A0A834YE32</accession>
<dbReference type="EMBL" id="JABCRI010000023">
    <property type="protein sequence ID" value="KAF8378362.1"/>
    <property type="molecule type" value="Genomic_DNA"/>
</dbReference>
<sequence>MKPKPSSSITLLPFIFLIFLPSLVSSQACKKSCGNQPIRYPFGTGPGCGDPRFQKYVTCNEQKLTITTHTGSYPIDTIDYNNQVLNIQDPSMSTCSSTQPSKGFGLDWDAPFTFLDDNIFALLDCSTSSSPLYKSKNLSNGGNGSTVPLCDNDGAPLCSLLYSCPSISTLSLPISTCCVYAPVDLGPAFEMDLEKLQCSSYASVYSFNGQESNPERWKYGVALKYKFSLKNDYPSVCSICERSKGLCGYTGTYNAFVCNCASGINTTTDCSFAASWSNSLRLVPRQIGTSLICSSAWFLVWILL</sequence>
<name>A0A834YE32_TETSI</name>
<dbReference type="PANTHER" id="PTHR33355:SF10">
    <property type="entry name" value="EGF-LIKE DOMAIN-CONTAINING PROTEIN"/>
    <property type="match status" value="1"/>
</dbReference>
<evidence type="ECO:0000256" key="1">
    <source>
        <dbReference type="ARBA" id="ARBA00004167"/>
    </source>
</evidence>
<evidence type="ECO:0000313" key="7">
    <source>
        <dbReference type="EMBL" id="KAF8378362.1"/>
    </source>
</evidence>
<keyword evidence="8" id="KW-1185">Reference proteome</keyword>